<feature type="compositionally biased region" description="Low complexity" evidence="1">
    <location>
        <begin position="38"/>
        <end position="49"/>
    </location>
</feature>
<keyword evidence="3" id="KW-1185">Reference proteome</keyword>
<feature type="compositionally biased region" description="Basic and acidic residues" evidence="1">
    <location>
        <begin position="17"/>
        <end position="29"/>
    </location>
</feature>
<accession>A0AAV7MLD4</accession>
<protein>
    <submittedName>
        <fullName evidence="2">Uncharacterized protein</fullName>
    </submittedName>
</protein>
<feature type="region of interest" description="Disordered" evidence="1">
    <location>
        <begin position="1"/>
        <end position="50"/>
    </location>
</feature>
<dbReference type="AlphaFoldDB" id="A0AAV7MLD4"/>
<sequence>MREHLVQAQKHLGSVEGDPRRKLRADQKDPSSPSQTEQQPVVQPLSPSQMERERVAALLAVAGMATTHQTDDETDNLLDIGLSMSGSETAHLLDEELPAVTLQTGEDII</sequence>
<gene>
    <name evidence="2" type="ORF">NDU88_006912</name>
</gene>
<dbReference type="Proteomes" id="UP001066276">
    <property type="component" value="Chromosome 10"/>
</dbReference>
<comment type="caution">
    <text evidence="2">The sequence shown here is derived from an EMBL/GenBank/DDBJ whole genome shotgun (WGS) entry which is preliminary data.</text>
</comment>
<name>A0AAV7MLD4_PLEWA</name>
<evidence type="ECO:0000313" key="2">
    <source>
        <dbReference type="EMBL" id="KAJ1101848.1"/>
    </source>
</evidence>
<evidence type="ECO:0000256" key="1">
    <source>
        <dbReference type="SAM" id="MobiDB-lite"/>
    </source>
</evidence>
<reference evidence="2" key="1">
    <citation type="journal article" date="2022" name="bioRxiv">
        <title>Sequencing and chromosome-scale assembly of the giantPleurodeles waltlgenome.</title>
        <authorList>
            <person name="Brown T."/>
            <person name="Elewa A."/>
            <person name="Iarovenko S."/>
            <person name="Subramanian E."/>
            <person name="Araus A.J."/>
            <person name="Petzold A."/>
            <person name="Susuki M."/>
            <person name="Suzuki K.-i.T."/>
            <person name="Hayashi T."/>
            <person name="Toyoda A."/>
            <person name="Oliveira C."/>
            <person name="Osipova E."/>
            <person name="Leigh N.D."/>
            <person name="Simon A."/>
            <person name="Yun M.H."/>
        </authorList>
    </citation>
    <scope>NUCLEOTIDE SEQUENCE</scope>
    <source>
        <strain evidence="2">20211129_DDA</strain>
        <tissue evidence="2">Liver</tissue>
    </source>
</reference>
<evidence type="ECO:0000313" key="3">
    <source>
        <dbReference type="Proteomes" id="UP001066276"/>
    </source>
</evidence>
<proteinExistence type="predicted"/>
<dbReference type="EMBL" id="JANPWB010000014">
    <property type="protein sequence ID" value="KAJ1101848.1"/>
    <property type="molecule type" value="Genomic_DNA"/>
</dbReference>
<organism evidence="2 3">
    <name type="scientific">Pleurodeles waltl</name>
    <name type="common">Iberian ribbed newt</name>
    <dbReference type="NCBI Taxonomy" id="8319"/>
    <lineage>
        <taxon>Eukaryota</taxon>
        <taxon>Metazoa</taxon>
        <taxon>Chordata</taxon>
        <taxon>Craniata</taxon>
        <taxon>Vertebrata</taxon>
        <taxon>Euteleostomi</taxon>
        <taxon>Amphibia</taxon>
        <taxon>Batrachia</taxon>
        <taxon>Caudata</taxon>
        <taxon>Salamandroidea</taxon>
        <taxon>Salamandridae</taxon>
        <taxon>Pleurodelinae</taxon>
        <taxon>Pleurodeles</taxon>
    </lineage>
</organism>